<accession>A0A0V1KH78</accession>
<name>A0A0V1KH78_9BILA</name>
<dbReference type="AlphaFoldDB" id="A0A0V1KH78"/>
<organism evidence="1 2">
    <name type="scientific">Trichinella nativa</name>
    <dbReference type="NCBI Taxonomy" id="6335"/>
    <lineage>
        <taxon>Eukaryota</taxon>
        <taxon>Metazoa</taxon>
        <taxon>Ecdysozoa</taxon>
        <taxon>Nematoda</taxon>
        <taxon>Enoplea</taxon>
        <taxon>Dorylaimia</taxon>
        <taxon>Trichinellida</taxon>
        <taxon>Trichinellidae</taxon>
        <taxon>Trichinella</taxon>
    </lineage>
</organism>
<keyword evidence="2" id="KW-1185">Reference proteome</keyword>
<evidence type="ECO:0000313" key="2">
    <source>
        <dbReference type="Proteomes" id="UP000054721"/>
    </source>
</evidence>
<proteinExistence type="predicted"/>
<dbReference type="EMBL" id="JYDW01002737">
    <property type="protein sequence ID" value="KRZ46611.1"/>
    <property type="molecule type" value="Genomic_DNA"/>
</dbReference>
<evidence type="ECO:0000313" key="1">
    <source>
        <dbReference type="EMBL" id="KRZ46611.1"/>
    </source>
</evidence>
<comment type="caution">
    <text evidence="1">The sequence shown here is derived from an EMBL/GenBank/DDBJ whole genome shotgun (WGS) entry which is preliminary data.</text>
</comment>
<gene>
    <name evidence="1" type="primary">Cyp4f5</name>
    <name evidence="1" type="ORF">T02_523</name>
</gene>
<sequence length="33" mass="3809">MWDEHGKELSDEDIRAEADTFMFGGESLWVGLH</sequence>
<reference evidence="1 2" key="1">
    <citation type="submission" date="2015-05" db="EMBL/GenBank/DDBJ databases">
        <title>Evolution of Trichinella species and genotypes.</title>
        <authorList>
            <person name="Korhonen P.K."/>
            <person name="Edoardo P."/>
            <person name="Giuseppe L.R."/>
            <person name="Gasser R.B."/>
        </authorList>
    </citation>
    <scope>NUCLEOTIDE SEQUENCE [LARGE SCALE GENOMIC DNA]</scope>
    <source>
        <strain evidence="1">ISS10</strain>
    </source>
</reference>
<protein>
    <submittedName>
        <fullName evidence="1">Cytochrome P450 4F5</fullName>
    </submittedName>
</protein>
<dbReference type="Proteomes" id="UP000054721">
    <property type="component" value="Unassembled WGS sequence"/>
</dbReference>